<protein>
    <recommendedName>
        <fullName evidence="2">MULE transposase domain-containing protein</fullName>
    </recommendedName>
</protein>
<feature type="compositionally biased region" description="Basic and acidic residues" evidence="1">
    <location>
        <begin position="528"/>
        <end position="558"/>
    </location>
</feature>
<feature type="domain" description="MULE transposase" evidence="2">
    <location>
        <begin position="102"/>
        <end position="177"/>
    </location>
</feature>
<evidence type="ECO:0000313" key="4">
    <source>
        <dbReference type="Proteomes" id="UP000265515"/>
    </source>
</evidence>
<reference evidence="3 4" key="1">
    <citation type="journal article" date="2018" name="Cell">
        <title>The Chara Genome: Secondary Complexity and Implications for Plant Terrestrialization.</title>
        <authorList>
            <person name="Nishiyama T."/>
            <person name="Sakayama H."/>
            <person name="Vries J.D."/>
            <person name="Buschmann H."/>
            <person name="Saint-Marcoux D."/>
            <person name="Ullrich K.K."/>
            <person name="Haas F.B."/>
            <person name="Vanderstraeten L."/>
            <person name="Becker D."/>
            <person name="Lang D."/>
            <person name="Vosolsobe S."/>
            <person name="Rombauts S."/>
            <person name="Wilhelmsson P.K.I."/>
            <person name="Janitza P."/>
            <person name="Kern R."/>
            <person name="Heyl A."/>
            <person name="Rumpler F."/>
            <person name="Villalobos L.I.A.C."/>
            <person name="Clay J.M."/>
            <person name="Skokan R."/>
            <person name="Toyoda A."/>
            <person name="Suzuki Y."/>
            <person name="Kagoshima H."/>
            <person name="Schijlen E."/>
            <person name="Tajeshwar N."/>
            <person name="Catarino B."/>
            <person name="Hetherington A.J."/>
            <person name="Saltykova A."/>
            <person name="Bonnot C."/>
            <person name="Breuninger H."/>
            <person name="Symeonidi A."/>
            <person name="Radhakrishnan G.V."/>
            <person name="Van Nieuwerburgh F."/>
            <person name="Deforce D."/>
            <person name="Chang C."/>
            <person name="Karol K.G."/>
            <person name="Hedrich R."/>
            <person name="Ulvskov P."/>
            <person name="Glockner G."/>
            <person name="Delwiche C.F."/>
            <person name="Petrasek J."/>
            <person name="Van de Peer Y."/>
            <person name="Friml J."/>
            <person name="Beilby M."/>
            <person name="Dolan L."/>
            <person name="Kohara Y."/>
            <person name="Sugano S."/>
            <person name="Fujiyama A."/>
            <person name="Delaux P.-M."/>
            <person name="Quint M."/>
            <person name="TheiBen G."/>
            <person name="Hagemann M."/>
            <person name="Harholt J."/>
            <person name="Dunand C."/>
            <person name="Zachgo S."/>
            <person name="Langdale J."/>
            <person name="Maumus F."/>
            <person name="Straeten D.V.D."/>
            <person name="Gould S.B."/>
            <person name="Rensing S.A."/>
        </authorList>
    </citation>
    <scope>NUCLEOTIDE SEQUENCE [LARGE SCALE GENOMIC DNA]</scope>
    <source>
        <strain evidence="3 4">S276</strain>
    </source>
</reference>
<feature type="compositionally biased region" description="Basic and acidic residues" evidence="1">
    <location>
        <begin position="476"/>
        <end position="497"/>
    </location>
</feature>
<dbReference type="InterPro" id="IPR018289">
    <property type="entry name" value="MULE_transposase_dom"/>
</dbReference>
<evidence type="ECO:0000313" key="3">
    <source>
        <dbReference type="EMBL" id="GBG88707.1"/>
    </source>
</evidence>
<dbReference type="EMBL" id="BFEA01000689">
    <property type="protein sequence ID" value="GBG88707.1"/>
    <property type="molecule type" value="Genomic_DNA"/>
</dbReference>
<feature type="region of interest" description="Disordered" evidence="1">
    <location>
        <begin position="296"/>
        <end position="325"/>
    </location>
</feature>
<organism evidence="3 4">
    <name type="scientific">Chara braunii</name>
    <name type="common">Braun's stonewort</name>
    <dbReference type="NCBI Taxonomy" id="69332"/>
    <lineage>
        <taxon>Eukaryota</taxon>
        <taxon>Viridiplantae</taxon>
        <taxon>Streptophyta</taxon>
        <taxon>Charophyceae</taxon>
        <taxon>Charales</taxon>
        <taxon>Characeae</taxon>
        <taxon>Chara</taxon>
    </lineage>
</organism>
<feature type="region of interest" description="Disordered" evidence="1">
    <location>
        <begin position="381"/>
        <end position="592"/>
    </location>
</feature>
<evidence type="ECO:0000256" key="1">
    <source>
        <dbReference type="SAM" id="MobiDB-lite"/>
    </source>
</evidence>
<evidence type="ECO:0000259" key="2">
    <source>
        <dbReference type="Pfam" id="PF10551"/>
    </source>
</evidence>
<dbReference type="PANTHER" id="PTHR31973:SF187">
    <property type="entry name" value="MUTATOR TRANSPOSASE MUDRA PROTEIN"/>
    <property type="match status" value="1"/>
</dbReference>
<comment type="caution">
    <text evidence="3">The sequence shown here is derived from an EMBL/GenBank/DDBJ whole genome shotgun (WGS) entry which is preliminary data.</text>
</comment>
<feature type="compositionally biased region" description="Polar residues" evidence="1">
    <location>
        <begin position="582"/>
        <end position="592"/>
    </location>
</feature>
<dbReference type="Gramene" id="GBG88707">
    <property type="protein sequence ID" value="GBG88707"/>
    <property type="gene ID" value="CBR_g48236"/>
</dbReference>
<feature type="compositionally biased region" description="Acidic residues" evidence="1">
    <location>
        <begin position="403"/>
        <end position="426"/>
    </location>
</feature>
<feature type="compositionally biased region" description="Basic and acidic residues" evidence="1">
    <location>
        <begin position="381"/>
        <end position="402"/>
    </location>
</feature>
<feature type="compositionally biased region" description="Acidic residues" evidence="1">
    <location>
        <begin position="498"/>
        <end position="527"/>
    </location>
</feature>
<dbReference type="AlphaFoldDB" id="A0A388M2A6"/>
<name>A0A388M2A6_CHABU</name>
<proteinExistence type="predicted"/>
<accession>A0A388M2A6</accession>
<dbReference type="PANTHER" id="PTHR31973">
    <property type="entry name" value="POLYPROTEIN, PUTATIVE-RELATED"/>
    <property type="match status" value="1"/>
</dbReference>
<gene>
    <name evidence="3" type="ORF">CBR_g48236</name>
</gene>
<feature type="compositionally biased region" description="Basic and acidic residues" evidence="1">
    <location>
        <begin position="570"/>
        <end position="579"/>
    </location>
</feature>
<feature type="compositionally biased region" description="Acidic residues" evidence="1">
    <location>
        <begin position="434"/>
        <end position="459"/>
    </location>
</feature>
<dbReference type="OrthoDB" id="1938144at2759"/>
<keyword evidence="4" id="KW-1185">Reference proteome</keyword>
<dbReference type="Pfam" id="PF10551">
    <property type="entry name" value="MULE"/>
    <property type="match status" value="1"/>
</dbReference>
<feature type="compositionally biased region" description="Acidic residues" evidence="1">
    <location>
        <begin position="559"/>
        <end position="569"/>
    </location>
</feature>
<dbReference type="Proteomes" id="UP000265515">
    <property type="component" value="Unassembled WGS sequence"/>
</dbReference>
<sequence>MVEKKLREDNGTTSTKLKKWFDKAVKTHVSYNKCLRARTSVLRTLNGAPEEGFSNLRRYCRVLHETNPGSIIDLECEDNVFVRMFFTLAASISGFAHCRPLIVLDGAHIRGKYDGYLLGATGQDANDQCFPLVYAIVDGERKTHWKWFLVLLKHLCVVSKMDHKIMTIMSDRDKGLIPVATMLLEAARVTCEEVFDYYIQRLVGYSRHKNIVDQNFDKADKRHWGDPHFVHPRHRSCTHAAAAIAERNEDMAWYVDAFYTTSALRASYEGVVFPTCFASTRTSMDSEETVLPPVMKRQKGRPPNGSRIKSCLEMGGTPRPAGGVRRGDVAVAVNTVLARDGPNRMHTYERFGDGHDHLGVFNSHAVDGFEVYVTEAHELEGLSDEDNVHGEEHEKDKGVGKDDGEEGDDEDKSEDMDGDDGEELDKDDNNAEGGEADENEEEEEEQIKDSNEDGDDKGEDNDNKDGQDEKDEEGDKENMKDSGDDNVDKDGQEFVEREGEEVDDDSDSDDDEDEEEKEGEEKEGEEVEKEKETVHDELKDDNDKGKDVDVEVVDLRGADDEDEEIEAEDPETREQDAHKANPVTQPRPQRKV</sequence>